<dbReference type="CDD" id="cd04301">
    <property type="entry name" value="NAT_SF"/>
    <property type="match status" value="1"/>
</dbReference>
<dbReference type="AlphaFoldDB" id="A0A1I1JU18"/>
<sequence>MIIRPFRPGDATGVSILLDTAFEGQAELRLVQALREADQIAVELVAELEGHVVGHICFARLVAPEGWLSLSPLVVSPSQQDRGIGSDLVRAGLDAARQAGAKAITVLGAPDYYTRFGFTLKAAENLHTPYDRDYFLVYPIAAGTSGHLGKVIYPSAFQGI</sequence>
<dbReference type="OrthoDB" id="9797178at2"/>
<dbReference type="SUPFAM" id="SSF55729">
    <property type="entry name" value="Acyl-CoA N-acyltransferases (Nat)"/>
    <property type="match status" value="1"/>
</dbReference>
<dbReference type="InterPro" id="IPR000182">
    <property type="entry name" value="GNAT_dom"/>
</dbReference>
<name>A0A1I1JU18_9RHOB</name>
<dbReference type="PANTHER" id="PTHR43617:SF2">
    <property type="entry name" value="UPF0039 PROTEIN SLL0451"/>
    <property type="match status" value="1"/>
</dbReference>
<keyword evidence="2" id="KW-0808">Transferase</keyword>
<protein>
    <submittedName>
        <fullName evidence="2">Putative acetyltransferase</fullName>
    </submittedName>
</protein>
<dbReference type="InterPro" id="IPR016181">
    <property type="entry name" value="Acyl_CoA_acyltransferase"/>
</dbReference>
<gene>
    <name evidence="2" type="ORF">SAMN05421762_1101</name>
</gene>
<evidence type="ECO:0000313" key="2">
    <source>
        <dbReference type="EMBL" id="SFC49313.1"/>
    </source>
</evidence>
<dbReference type="InterPro" id="IPR050276">
    <property type="entry name" value="MshD_Acetyltransferase"/>
</dbReference>
<reference evidence="2 3" key="1">
    <citation type="submission" date="2016-10" db="EMBL/GenBank/DDBJ databases">
        <authorList>
            <person name="de Groot N.N."/>
        </authorList>
    </citation>
    <scope>NUCLEOTIDE SEQUENCE [LARGE SCALE GENOMIC DNA]</scope>
    <source>
        <strain evidence="2 3">DSM 29619</strain>
    </source>
</reference>
<organism evidence="2 3">
    <name type="scientific">Pseudooceanicola nitratireducens</name>
    <dbReference type="NCBI Taxonomy" id="517719"/>
    <lineage>
        <taxon>Bacteria</taxon>
        <taxon>Pseudomonadati</taxon>
        <taxon>Pseudomonadota</taxon>
        <taxon>Alphaproteobacteria</taxon>
        <taxon>Rhodobacterales</taxon>
        <taxon>Paracoccaceae</taxon>
        <taxon>Pseudooceanicola</taxon>
    </lineage>
</organism>
<accession>A0A1I1JU18</accession>
<evidence type="ECO:0000259" key="1">
    <source>
        <dbReference type="PROSITE" id="PS51186"/>
    </source>
</evidence>
<dbReference type="Pfam" id="PF00583">
    <property type="entry name" value="Acetyltransf_1"/>
    <property type="match status" value="1"/>
</dbReference>
<dbReference type="EMBL" id="FOLX01000001">
    <property type="protein sequence ID" value="SFC49313.1"/>
    <property type="molecule type" value="Genomic_DNA"/>
</dbReference>
<keyword evidence="3" id="KW-1185">Reference proteome</keyword>
<dbReference type="STRING" id="517719.SAMN05421762_1101"/>
<dbReference type="PANTHER" id="PTHR43617">
    <property type="entry name" value="L-AMINO ACID N-ACETYLTRANSFERASE"/>
    <property type="match status" value="1"/>
</dbReference>
<feature type="domain" description="N-acetyltransferase" evidence="1">
    <location>
        <begin position="1"/>
        <end position="141"/>
    </location>
</feature>
<proteinExistence type="predicted"/>
<dbReference type="Proteomes" id="UP000231644">
    <property type="component" value="Unassembled WGS sequence"/>
</dbReference>
<dbReference type="RefSeq" id="WP_093453001.1">
    <property type="nucleotide sequence ID" value="NZ_BAABWI010000005.1"/>
</dbReference>
<dbReference type="PROSITE" id="PS51186">
    <property type="entry name" value="GNAT"/>
    <property type="match status" value="1"/>
</dbReference>
<dbReference type="GO" id="GO:0016747">
    <property type="term" value="F:acyltransferase activity, transferring groups other than amino-acyl groups"/>
    <property type="evidence" value="ECO:0007669"/>
    <property type="project" value="InterPro"/>
</dbReference>
<dbReference type="Gene3D" id="3.40.630.30">
    <property type="match status" value="1"/>
</dbReference>
<evidence type="ECO:0000313" key="3">
    <source>
        <dbReference type="Proteomes" id="UP000231644"/>
    </source>
</evidence>